<sequence length="277" mass="29798">MSVVLHISDTHFGTELPPVVDALVALAAQQHPDLVVLSGDITQRARPSQFRAAKAFVDRLGAPLLAVPGNHDIALFDLWSRLTSPYARYTKAFGGNLEPVHASSDLLVIGVNTTRAWRHKNGEVSSVQIERVAKLLNAASPQQLRLVVVHQPAAVAQAEERVNLLRGHEAALHAWSAAGADLVLGGHIHLPYTLAVHGLSRRLSVLQAGTAISSRTRPEAPNSVNILRWGEAVGAPGDLAQAGAEKGVFCLIEQWDFAPRDQVFIRTSVTPVLPERA</sequence>
<evidence type="ECO:0000256" key="4">
    <source>
        <dbReference type="ARBA" id="ARBA00025742"/>
    </source>
</evidence>
<dbReference type="EMBL" id="JBOK01000039">
    <property type="protein sequence ID" value="EXU78494.1"/>
    <property type="molecule type" value="Genomic_DNA"/>
</dbReference>
<accession>A0A014MK72</accession>
<dbReference type="InterPro" id="IPR004843">
    <property type="entry name" value="Calcineurin-like_PHP"/>
</dbReference>
<evidence type="ECO:0000256" key="3">
    <source>
        <dbReference type="ARBA" id="ARBA00023004"/>
    </source>
</evidence>
<dbReference type="GO" id="GO:0046872">
    <property type="term" value="F:metal ion binding"/>
    <property type="evidence" value="ECO:0007669"/>
    <property type="project" value="UniProtKB-KW"/>
</dbReference>
<gene>
    <name evidence="6" type="ORF">AX13_12495</name>
</gene>
<evidence type="ECO:0000259" key="5">
    <source>
        <dbReference type="Pfam" id="PF00149"/>
    </source>
</evidence>
<dbReference type="SUPFAM" id="SSF56300">
    <property type="entry name" value="Metallo-dependent phosphatases"/>
    <property type="match status" value="1"/>
</dbReference>
<protein>
    <submittedName>
        <fullName evidence="6">DNA repair exonuclease</fullName>
    </submittedName>
</protein>
<comment type="similarity">
    <text evidence="4">Belongs to the cyclic nucleotide phosphodiesterase class-III family.</text>
</comment>
<evidence type="ECO:0000256" key="1">
    <source>
        <dbReference type="ARBA" id="ARBA00022723"/>
    </source>
</evidence>
<dbReference type="AlphaFoldDB" id="A0A014MK72"/>
<dbReference type="Gene3D" id="3.60.21.10">
    <property type="match status" value="1"/>
</dbReference>
<evidence type="ECO:0000313" key="6">
    <source>
        <dbReference type="EMBL" id="EXU78494.1"/>
    </source>
</evidence>
<proteinExistence type="inferred from homology"/>
<keyword evidence="3" id="KW-0408">Iron</keyword>
<dbReference type="PANTHER" id="PTHR42988:SF2">
    <property type="entry name" value="CYCLIC NUCLEOTIDE PHOSPHODIESTERASE CBUA0032-RELATED"/>
    <property type="match status" value="1"/>
</dbReference>
<keyword evidence="6" id="KW-0269">Exonuclease</keyword>
<dbReference type="Proteomes" id="UP000020766">
    <property type="component" value="Unassembled WGS sequence"/>
</dbReference>
<evidence type="ECO:0000313" key="7">
    <source>
        <dbReference type="Proteomes" id="UP000020766"/>
    </source>
</evidence>
<dbReference type="RefSeq" id="WP_043387487.1">
    <property type="nucleotide sequence ID" value="NZ_JBOK01000039.1"/>
</dbReference>
<organism evidence="6 7">
    <name type="scientific">Comamonas aquatica DA1877</name>
    <dbReference type="NCBI Taxonomy" id="1457173"/>
    <lineage>
        <taxon>Bacteria</taxon>
        <taxon>Pseudomonadati</taxon>
        <taxon>Pseudomonadota</taxon>
        <taxon>Betaproteobacteria</taxon>
        <taxon>Burkholderiales</taxon>
        <taxon>Comamonadaceae</taxon>
        <taxon>Comamonas</taxon>
    </lineage>
</organism>
<evidence type="ECO:0000256" key="2">
    <source>
        <dbReference type="ARBA" id="ARBA00022801"/>
    </source>
</evidence>
<dbReference type="GO" id="GO:0004527">
    <property type="term" value="F:exonuclease activity"/>
    <property type="evidence" value="ECO:0007669"/>
    <property type="project" value="UniProtKB-KW"/>
</dbReference>
<keyword evidence="1" id="KW-0479">Metal-binding</keyword>
<keyword evidence="2" id="KW-0378">Hydrolase</keyword>
<dbReference type="Pfam" id="PF00149">
    <property type="entry name" value="Metallophos"/>
    <property type="match status" value="1"/>
</dbReference>
<dbReference type="InterPro" id="IPR050884">
    <property type="entry name" value="CNP_phosphodiesterase-III"/>
</dbReference>
<reference evidence="6 7" key="1">
    <citation type="submission" date="2014-01" db="EMBL/GenBank/DDBJ databases">
        <title>Interspecies Systems Biology Uncovers Metabolites Affecting C. elegans Gene Expression and Life History Traits.</title>
        <authorList>
            <person name="Watson E."/>
            <person name="Macneil L.T."/>
            <person name="Ritter A.D."/>
            <person name="Yilmaz L.S."/>
            <person name="Rosebrock A.P."/>
            <person name="Caudy A.A."/>
            <person name="Walhout A.J."/>
        </authorList>
    </citation>
    <scope>NUCLEOTIDE SEQUENCE [LARGE SCALE GENOMIC DNA]</scope>
    <source>
        <strain evidence="6 7">DA1877</strain>
    </source>
</reference>
<feature type="domain" description="Calcineurin-like phosphoesterase" evidence="5">
    <location>
        <begin position="4"/>
        <end position="190"/>
    </location>
</feature>
<dbReference type="PANTHER" id="PTHR42988">
    <property type="entry name" value="PHOSPHOHYDROLASE"/>
    <property type="match status" value="1"/>
</dbReference>
<comment type="caution">
    <text evidence="6">The sequence shown here is derived from an EMBL/GenBank/DDBJ whole genome shotgun (WGS) entry which is preliminary data.</text>
</comment>
<name>A0A014MK72_9BURK</name>
<keyword evidence="6" id="KW-0540">Nuclease</keyword>
<dbReference type="InterPro" id="IPR029052">
    <property type="entry name" value="Metallo-depent_PP-like"/>
</dbReference>
<dbReference type="PATRIC" id="fig|1457173.3.peg.3632"/>
<keyword evidence="7" id="KW-1185">Reference proteome</keyword>